<evidence type="ECO:0000313" key="2">
    <source>
        <dbReference type="Proteomes" id="UP000050949"/>
    </source>
</evidence>
<accession>A0A0R1XMX9</accession>
<sequence length="111" mass="11802">MPQADGQYFTALIAPGDYSPDYPYIDTPIPDELQGKVAKWDWQLSKWVDSMDDPVAAEINGIKSQNAALIAALATTTENLQATKKSADTANAAVATLIAQMADDKATGATK</sequence>
<dbReference type="AlphaFoldDB" id="A0A0R1XMX9"/>
<proteinExistence type="predicted"/>
<dbReference type="PATRIC" id="fig|1122147.4.peg.1054"/>
<reference evidence="1 2" key="1">
    <citation type="journal article" date="2015" name="Genome Announc.">
        <title>Expanding the biotechnology potential of lactobacilli through comparative genomics of 213 strains and associated genera.</title>
        <authorList>
            <person name="Sun Z."/>
            <person name="Harris H.M."/>
            <person name="McCann A."/>
            <person name="Guo C."/>
            <person name="Argimon S."/>
            <person name="Zhang W."/>
            <person name="Yang X."/>
            <person name="Jeffery I.B."/>
            <person name="Cooney J.C."/>
            <person name="Kagawa T.F."/>
            <person name="Liu W."/>
            <person name="Song Y."/>
            <person name="Salvetti E."/>
            <person name="Wrobel A."/>
            <person name="Rasinkangas P."/>
            <person name="Parkhill J."/>
            <person name="Rea M.C."/>
            <person name="O'Sullivan O."/>
            <person name="Ritari J."/>
            <person name="Douillard F.P."/>
            <person name="Paul Ross R."/>
            <person name="Yang R."/>
            <person name="Briner A.E."/>
            <person name="Felis G.E."/>
            <person name="de Vos W.M."/>
            <person name="Barrangou R."/>
            <person name="Klaenhammer T.R."/>
            <person name="Caufield P.W."/>
            <person name="Cui Y."/>
            <person name="Zhang H."/>
            <person name="O'Toole P.W."/>
        </authorList>
    </citation>
    <scope>NUCLEOTIDE SEQUENCE [LARGE SCALE GENOMIC DNA]</scope>
    <source>
        <strain evidence="1 2">DSM 16991</strain>
    </source>
</reference>
<name>A0A0R1XMX9_9LACO</name>
<organism evidence="1 2">
    <name type="scientific">Schleiferilactobacillus harbinensis DSM 16991</name>
    <dbReference type="NCBI Taxonomy" id="1122147"/>
    <lineage>
        <taxon>Bacteria</taxon>
        <taxon>Bacillati</taxon>
        <taxon>Bacillota</taxon>
        <taxon>Bacilli</taxon>
        <taxon>Lactobacillales</taxon>
        <taxon>Lactobacillaceae</taxon>
        <taxon>Schleiferilactobacillus</taxon>
    </lineage>
</organism>
<dbReference type="Proteomes" id="UP000050949">
    <property type="component" value="Unassembled WGS sequence"/>
</dbReference>
<gene>
    <name evidence="1" type="ORF">FC91_GL001019</name>
</gene>
<comment type="caution">
    <text evidence="1">The sequence shown here is derived from an EMBL/GenBank/DDBJ whole genome shotgun (WGS) entry which is preliminary data.</text>
</comment>
<dbReference type="EMBL" id="AZFW01000017">
    <property type="protein sequence ID" value="KRM29195.1"/>
    <property type="molecule type" value="Genomic_DNA"/>
</dbReference>
<evidence type="ECO:0000313" key="1">
    <source>
        <dbReference type="EMBL" id="KRM29195.1"/>
    </source>
</evidence>
<protein>
    <submittedName>
        <fullName evidence="1">Uncharacterized protein</fullName>
    </submittedName>
</protein>